<reference evidence="1" key="1">
    <citation type="journal article" date="2022" name="Front. Genet.">
        <title>Chromosome-Scale Assembly of the Dendrobium nobile Genome Provides Insights Into the Molecular Mechanism of the Biosynthesis of the Medicinal Active Ingredient of Dendrobium.</title>
        <authorList>
            <person name="Xu Q."/>
            <person name="Niu S.-C."/>
            <person name="Li K.-L."/>
            <person name="Zheng P.-J."/>
            <person name="Zhang X.-J."/>
            <person name="Jia Y."/>
            <person name="Liu Y."/>
            <person name="Niu Y.-X."/>
            <person name="Yu L.-H."/>
            <person name="Chen D.-F."/>
            <person name="Zhang G.-Q."/>
        </authorList>
    </citation>
    <scope>NUCLEOTIDE SEQUENCE</scope>
    <source>
        <tissue evidence="1">Leaf</tissue>
    </source>
</reference>
<dbReference type="GO" id="GO:0005783">
    <property type="term" value="C:endoplasmic reticulum"/>
    <property type="evidence" value="ECO:0007669"/>
    <property type="project" value="TreeGrafter"/>
</dbReference>
<dbReference type="InterPro" id="IPR053224">
    <property type="entry name" value="Sensory_adhesion_molecule"/>
</dbReference>
<comment type="caution">
    <text evidence="1">The sequence shown here is derived from an EMBL/GenBank/DDBJ whole genome shotgun (WGS) entry which is preliminary data.</text>
</comment>
<dbReference type="EMBL" id="JAGYWB010000018">
    <property type="protein sequence ID" value="KAI0491319.1"/>
    <property type="molecule type" value="Genomic_DNA"/>
</dbReference>
<dbReference type="SUPFAM" id="SSF63829">
    <property type="entry name" value="Calcium-dependent phosphotriesterase"/>
    <property type="match status" value="1"/>
</dbReference>
<evidence type="ECO:0000313" key="2">
    <source>
        <dbReference type="Proteomes" id="UP000829196"/>
    </source>
</evidence>
<proteinExistence type="predicted"/>
<dbReference type="Proteomes" id="UP000829196">
    <property type="component" value="Unassembled WGS sequence"/>
</dbReference>
<sequence length="337" mass="36831">MASNCWGYCGRRTWALLLLATAIPIALIASLERAATATNGSLRYRSGGWLRECAKWDHARRRFLISTFFDGGVAEIRLPAIFDGSDGSDLQERTFIADADVAGNASVGILIDAKRDRLLVVYAEVMGLSSAAVAAYGLESGERFFLTRLSRPDDEPSLADDVAVDDDGNAYVTDTKANKIWKVGSNGELLSIIRNNIFVQKKEWYRNLVGLNGIVYHQNGYLLVVHTAAGYLFKIDIKTEDVRVVQVKGSLLLGDGLELLSPTKLVVAGTPSARILESFDDWNTATVTKRFIGPLHRIATSATVKEGKVYLNHLLGLGVTRRTHVITAADFTALKAK</sequence>
<dbReference type="Gene3D" id="2.120.10.30">
    <property type="entry name" value="TolB, C-terminal domain"/>
    <property type="match status" value="1"/>
</dbReference>
<dbReference type="OrthoDB" id="1902639at2759"/>
<dbReference type="PANTHER" id="PTHR31460">
    <property type="match status" value="1"/>
</dbReference>
<organism evidence="1 2">
    <name type="scientific">Dendrobium nobile</name>
    <name type="common">Orchid</name>
    <dbReference type="NCBI Taxonomy" id="94219"/>
    <lineage>
        <taxon>Eukaryota</taxon>
        <taxon>Viridiplantae</taxon>
        <taxon>Streptophyta</taxon>
        <taxon>Embryophyta</taxon>
        <taxon>Tracheophyta</taxon>
        <taxon>Spermatophyta</taxon>
        <taxon>Magnoliopsida</taxon>
        <taxon>Liliopsida</taxon>
        <taxon>Asparagales</taxon>
        <taxon>Orchidaceae</taxon>
        <taxon>Epidendroideae</taxon>
        <taxon>Malaxideae</taxon>
        <taxon>Dendrobiinae</taxon>
        <taxon>Dendrobium</taxon>
    </lineage>
</organism>
<dbReference type="PANTHER" id="PTHR31460:SF0">
    <property type="entry name" value="CALCIUM-DEPENDENT PHOSPHOTRIESTERASE SUPERFAMILY PROTEIN-RELATED"/>
    <property type="match status" value="1"/>
</dbReference>
<accession>A0A8T3A5I8</accession>
<dbReference type="AlphaFoldDB" id="A0A8T3A5I8"/>
<dbReference type="InterPro" id="IPR011042">
    <property type="entry name" value="6-blade_b-propeller_TolB-like"/>
</dbReference>
<protein>
    <submittedName>
        <fullName evidence="1">Uncharacterized protein</fullName>
    </submittedName>
</protein>
<evidence type="ECO:0000313" key="1">
    <source>
        <dbReference type="EMBL" id="KAI0491319.1"/>
    </source>
</evidence>
<name>A0A8T3A5I8_DENNO</name>
<gene>
    <name evidence="1" type="ORF">KFK09_025579</name>
</gene>
<keyword evidence="2" id="KW-1185">Reference proteome</keyword>